<keyword evidence="6" id="KW-0680">Restriction system</keyword>
<evidence type="ECO:0000256" key="7">
    <source>
        <dbReference type="ARBA" id="ARBA00047942"/>
    </source>
</evidence>
<keyword evidence="10" id="KW-1185">Reference proteome</keyword>
<dbReference type="PROSITE" id="PS00092">
    <property type="entry name" value="N6_MTASE"/>
    <property type="match status" value="1"/>
</dbReference>
<dbReference type="GO" id="GO:0003677">
    <property type="term" value="F:DNA binding"/>
    <property type="evidence" value="ECO:0007669"/>
    <property type="project" value="InterPro"/>
</dbReference>
<dbReference type="InterPro" id="IPR051537">
    <property type="entry name" value="DNA_Adenine_Mtase"/>
</dbReference>
<evidence type="ECO:0000256" key="3">
    <source>
        <dbReference type="ARBA" id="ARBA00022603"/>
    </source>
</evidence>
<evidence type="ECO:0000256" key="1">
    <source>
        <dbReference type="ARBA" id="ARBA00006594"/>
    </source>
</evidence>
<evidence type="ECO:0000256" key="2">
    <source>
        <dbReference type="ARBA" id="ARBA00011900"/>
    </source>
</evidence>
<dbReference type="InterPro" id="IPR002052">
    <property type="entry name" value="DNA_methylase_N6_adenine_CS"/>
</dbReference>
<dbReference type="KEGG" id="sast:CD934_16010"/>
<dbReference type="Gene3D" id="3.40.50.150">
    <property type="entry name" value="Vaccinia Virus protein VP39"/>
    <property type="match status" value="1"/>
</dbReference>
<dbReference type="EMBL" id="CP022310">
    <property type="protein sequence ID" value="QDI70040.1"/>
    <property type="molecule type" value="Genomic_DNA"/>
</dbReference>
<accession>A0A514JRT1</accession>
<keyword evidence="3 9" id="KW-0489">Methyltransferase</keyword>
<evidence type="ECO:0000259" key="8">
    <source>
        <dbReference type="Pfam" id="PF02384"/>
    </source>
</evidence>
<dbReference type="PANTHER" id="PTHR42933">
    <property type="entry name" value="SLR6095 PROTEIN"/>
    <property type="match status" value="1"/>
</dbReference>
<reference evidence="9 10" key="1">
    <citation type="submission" date="2017-07" db="EMBL/GenBank/DDBJ databases">
        <title>The Complete Genome of Streptomyces asterosporus-ZSY.</title>
        <authorList>
            <person name="Zhang S."/>
        </authorList>
    </citation>
    <scope>NUCLEOTIDE SEQUENCE [LARGE SCALE GENOMIC DNA]</scope>
    <source>
        <strain evidence="9 10">DSM 41452</strain>
    </source>
</reference>
<dbReference type="GO" id="GO:0009307">
    <property type="term" value="P:DNA restriction-modification system"/>
    <property type="evidence" value="ECO:0007669"/>
    <property type="project" value="UniProtKB-KW"/>
</dbReference>
<dbReference type="Pfam" id="PF02384">
    <property type="entry name" value="N6_Mtase"/>
    <property type="match status" value="1"/>
</dbReference>
<name>A0A514JRT1_9ACTN</name>
<dbReference type="InterPro" id="IPR038333">
    <property type="entry name" value="T1MK-like_N_sf"/>
</dbReference>
<dbReference type="GO" id="GO:0032259">
    <property type="term" value="P:methylation"/>
    <property type="evidence" value="ECO:0007669"/>
    <property type="project" value="UniProtKB-KW"/>
</dbReference>
<dbReference type="Gene3D" id="1.20.1260.30">
    <property type="match status" value="1"/>
</dbReference>
<evidence type="ECO:0000313" key="10">
    <source>
        <dbReference type="Proteomes" id="UP000316215"/>
    </source>
</evidence>
<proteinExistence type="inferred from homology"/>
<dbReference type="GO" id="GO:0009007">
    <property type="term" value="F:site-specific DNA-methyltransferase (adenine-specific) activity"/>
    <property type="evidence" value="ECO:0007669"/>
    <property type="project" value="UniProtKB-EC"/>
</dbReference>
<dbReference type="GO" id="GO:0008170">
    <property type="term" value="F:N-methyltransferase activity"/>
    <property type="evidence" value="ECO:0007669"/>
    <property type="project" value="InterPro"/>
</dbReference>
<comment type="similarity">
    <text evidence="1">Belongs to the N(4)/N(6)-methyltransferase family.</text>
</comment>
<dbReference type="AlphaFoldDB" id="A0A514JRT1"/>
<evidence type="ECO:0000256" key="4">
    <source>
        <dbReference type="ARBA" id="ARBA00022679"/>
    </source>
</evidence>
<dbReference type="PRINTS" id="PR00507">
    <property type="entry name" value="N12N6MTFRASE"/>
</dbReference>
<evidence type="ECO:0000256" key="5">
    <source>
        <dbReference type="ARBA" id="ARBA00022691"/>
    </source>
</evidence>
<organism evidence="9 10">
    <name type="scientific">Streptomyces calvus</name>
    <dbReference type="NCBI Taxonomy" id="67282"/>
    <lineage>
        <taxon>Bacteria</taxon>
        <taxon>Bacillati</taxon>
        <taxon>Actinomycetota</taxon>
        <taxon>Actinomycetes</taxon>
        <taxon>Kitasatosporales</taxon>
        <taxon>Streptomycetaceae</taxon>
        <taxon>Streptomyces</taxon>
    </lineage>
</organism>
<dbReference type="Proteomes" id="UP000316215">
    <property type="component" value="Chromosome"/>
</dbReference>
<dbReference type="InterPro" id="IPR003356">
    <property type="entry name" value="DNA_methylase_A-5"/>
</dbReference>
<dbReference type="EC" id="2.1.1.72" evidence="2"/>
<feature type="domain" description="DNA methylase adenine-specific" evidence="8">
    <location>
        <begin position="177"/>
        <end position="461"/>
    </location>
</feature>
<dbReference type="PANTHER" id="PTHR42933:SF4">
    <property type="entry name" value="TYPE I RESTRICTION ENZYME ECOKI METHYLASE SUBUNIT"/>
    <property type="match status" value="1"/>
</dbReference>
<gene>
    <name evidence="9" type="ORF">CD934_16010</name>
</gene>
<keyword evidence="4 9" id="KW-0808">Transferase</keyword>
<dbReference type="REBASE" id="350206">
    <property type="entry name" value="M.Sas41452ORF16010P"/>
</dbReference>
<evidence type="ECO:0000313" key="9">
    <source>
        <dbReference type="EMBL" id="QDI70040.1"/>
    </source>
</evidence>
<dbReference type="InterPro" id="IPR029063">
    <property type="entry name" value="SAM-dependent_MTases_sf"/>
</dbReference>
<comment type="catalytic activity">
    <reaction evidence="7">
        <text>a 2'-deoxyadenosine in DNA + S-adenosyl-L-methionine = an N(6)-methyl-2'-deoxyadenosine in DNA + S-adenosyl-L-homocysteine + H(+)</text>
        <dbReference type="Rhea" id="RHEA:15197"/>
        <dbReference type="Rhea" id="RHEA-COMP:12418"/>
        <dbReference type="Rhea" id="RHEA-COMP:12419"/>
        <dbReference type="ChEBI" id="CHEBI:15378"/>
        <dbReference type="ChEBI" id="CHEBI:57856"/>
        <dbReference type="ChEBI" id="CHEBI:59789"/>
        <dbReference type="ChEBI" id="CHEBI:90615"/>
        <dbReference type="ChEBI" id="CHEBI:90616"/>
        <dbReference type="EC" id="2.1.1.72"/>
    </reaction>
</comment>
<keyword evidence="5" id="KW-0949">S-adenosyl-L-methionine</keyword>
<sequence length="523" mass="58527">MSTFGELRREMCPLQLIWVCLRQRFVWWGRNSLKGRSSPEDGVKYAPVMPTERGVKMRDTSDVTRRLWSLCSVLRDEGVTYHEYLNELTYLLFLKLAAELGMEGRLPTNCRWAALREKSSDEVPEFYVGLLERLGNSPDTTVSKIYGEAETRLTSGAALRRLIEGIDEIDWYRARQNGLGDVYEGLIEKNAQESRYGTGQYFTPRAVVDALVQAVNPTSRDTVYDPAAGTAGFLVAAGLHTKSNGDEQPRLHGIELVHDVQRMGLMNMLLHDLQGEIELGDSLSRDPSAFKVSVCLTNPPFGVKGNLSKTQSRHMDYPTSNKQLGFFQHIYKSLSPGGRAAVVVPDNVLFEAGAASSIRTHLLDNYRLHTILRLPTGIFYATGIRTSVLFFCADGPTTSTWVYDLRSSTSFTKRRPLGVSDLQDFLECYGSDPLGRAERQETDRFRCVSREELRSAEDRLDLAGTSRNQKVVESAQRTPHDLAVSLLDHVTAAQLAIREVEEMLRDESLESAAQQDSTEVGEA</sequence>
<protein>
    <recommendedName>
        <fullName evidence="2">site-specific DNA-methyltransferase (adenine-specific)</fullName>
        <ecNumber evidence="2">2.1.1.72</ecNumber>
    </recommendedName>
</protein>
<evidence type="ECO:0000256" key="6">
    <source>
        <dbReference type="ARBA" id="ARBA00022747"/>
    </source>
</evidence>
<dbReference type="SUPFAM" id="SSF53335">
    <property type="entry name" value="S-adenosyl-L-methionine-dependent methyltransferases"/>
    <property type="match status" value="1"/>
</dbReference>